<gene>
    <name evidence="1" type="ORF">B9Z65_8315</name>
</gene>
<dbReference type="AlphaFoldDB" id="A0A2P7YDE0"/>
<evidence type="ECO:0000313" key="1">
    <source>
        <dbReference type="EMBL" id="PSK33989.1"/>
    </source>
</evidence>
<keyword evidence="2" id="KW-1185">Reference proteome</keyword>
<organism evidence="1 2">
    <name type="scientific">Elsinoe australis</name>
    <dbReference type="NCBI Taxonomy" id="40998"/>
    <lineage>
        <taxon>Eukaryota</taxon>
        <taxon>Fungi</taxon>
        <taxon>Dikarya</taxon>
        <taxon>Ascomycota</taxon>
        <taxon>Pezizomycotina</taxon>
        <taxon>Dothideomycetes</taxon>
        <taxon>Dothideomycetidae</taxon>
        <taxon>Myriangiales</taxon>
        <taxon>Elsinoaceae</taxon>
        <taxon>Elsinoe</taxon>
    </lineage>
</organism>
<dbReference type="EMBL" id="NHZQ01000447">
    <property type="protein sequence ID" value="PSK33989.1"/>
    <property type="molecule type" value="Genomic_DNA"/>
</dbReference>
<dbReference type="Proteomes" id="UP000243723">
    <property type="component" value="Unassembled WGS sequence"/>
</dbReference>
<comment type="caution">
    <text evidence="1">The sequence shown here is derived from an EMBL/GenBank/DDBJ whole genome shotgun (WGS) entry which is preliminary data.</text>
</comment>
<evidence type="ECO:0000313" key="2">
    <source>
        <dbReference type="Proteomes" id="UP000243723"/>
    </source>
</evidence>
<name>A0A2P7YDE0_9PEZI</name>
<reference evidence="1 2" key="1">
    <citation type="submission" date="2017-05" db="EMBL/GenBank/DDBJ databases">
        <title>Draft genome sequence of Elsinoe australis.</title>
        <authorList>
            <person name="Cheng Q."/>
        </authorList>
    </citation>
    <scope>NUCLEOTIDE SEQUENCE [LARGE SCALE GENOMIC DNA]</scope>
    <source>
        <strain evidence="1 2">NL1</strain>
    </source>
</reference>
<accession>A0A2P7YDE0</accession>
<sequence>MVAANFQFSYVSSSNFGKGTLPRAPAIAFKPATTNPTLRLTLLGYPTTATSSNFYATNVTLTPLWNGDFSSMAFQYSNLFTGWTGQETPLDLTMPTIDGGYKGIDTSNNNAVVFTGTTSSLSQQLTDLDTTRQYNVSFVSNKECEWQWIKVQCSSPA</sequence>
<protein>
    <submittedName>
        <fullName evidence="1">Uncharacterized protein</fullName>
    </submittedName>
</protein>
<proteinExistence type="predicted"/>